<dbReference type="AlphaFoldDB" id="A0AAE0DQ91"/>
<evidence type="ECO:0000256" key="1">
    <source>
        <dbReference type="SAM" id="MobiDB-lite"/>
    </source>
</evidence>
<proteinExistence type="predicted"/>
<evidence type="ECO:0000313" key="3">
    <source>
        <dbReference type="Proteomes" id="UP001276659"/>
    </source>
</evidence>
<evidence type="ECO:0000313" key="2">
    <source>
        <dbReference type="EMBL" id="KAK3178782.1"/>
    </source>
</evidence>
<organism evidence="2 3">
    <name type="scientific">Lepraria neglecta</name>
    <dbReference type="NCBI Taxonomy" id="209136"/>
    <lineage>
        <taxon>Eukaryota</taxon>
        <taxon>Fungi</taxon>
        <taxon>Dikarya</taxon>
        <taxon>Ascomycota</taxon>
        <taxon>Pezizomycotina</taxon>
        <taxon>Lecanoromycetes</taxon>
        <taxon>OSLEUM clade</taxon>
        <taxon>Lecanoromycetidae</taxon>
        <taxon>Lecanorales</taxon>
        <taxon>Lecanorineae</taxon>
        <taxon>Stereocaulaceae</taxon>
        <taxon>Lepraria</taxon>
    </lineage>
</organism>
<feature type="compositionally biased region" description="Basic and acidic residues" evidence="1">
    <location>
        <begin position="146"/>
        <end position="163"/>
    </location>
</feature>
<dbReference type="EMBL" id="JASNWA010000003">
    <property type="protein sequence ID" value="KAK3178782.1"/>
    <property type="molecule type" value="Genomic_DNA"/>
</dbReference>
<keyword evidence="3" id="KW-1185">Reference proteome</keyword>
<feature type="region of interest" description="Disordered" evidence="1">
    <location>
        <begin position="1"/>
        <end position="85"/>
    </location>
</feature>
<accession>A0AAE0DQ91</accession>
<gene>
    <name evidence="2" type="ORF">OEA41_000919</name>
</gene>
<feature type="compositionally biased region" description="Low complexity" evidence="1">
    <location>
        <begin position="214"/>
        <end position="226"/>
    </location>
</feature>
<reference evidence="2" key="1">
    <citation type="submission" date="2022-11" db="EMBL/GenBank/DDBJ databases">
        <title>Chromosomal genome sequence assembly and mating type (MAT) locus characterization of the leprose asexual lichenized fungus Lepraria neglecta (Nyl.) Erichsen.</title>
        <authorList>
            <person name="Allen J.L."/>
            <person name="Pfeffer B."/>
        </authorList>
    </citation>
    <scope>NUCLEOTIDE SEQUENCE</scope>
    <source>
        <strain evidence="2">Allen 5258</strain>
    </source>
</reference>
<feature type="region of interest" description="Disordered" evidence="1">
    <location>
        <begin position="97"/>
        <end position="260"/>
    </location>
</feature>
<name>A0AAE0DQ91_9LECA</name>
<sequence length="343" mass="37584">MELTRRGFSPLRSNGVKLAAEKYDPDDGLVRQSPPLERQIVNLRPSPSPDYLPPPERSPTPERLSRLSNSRGRPRRPKAQASQGDAVLIGFLGGLNHPDLAIKAGEEPLPQSDSDDESMEIDEDEQTSREPSDPVQLAKNAVSMVERGDRRSEDPHGSSKNENARPAFLKIQTQTEPPISKNGVNGDSEIQQDPSLRASQPAVNGIPRPDENGSKTSHSPSRSKSPANGDSDSATLSPMVRRYTIPNSERPTEALPAMPPLLAPNTARAIAGRFTVKSISIPDEQRNSQFIPDERHSTEACSVPRHVRVNHAEKDTNDPQLREVLAQRCEGGNRGRRRRLGSG</sequence>
<feature type="compositionally biased region" description="Acidic residues" evidence="1">
    <location>
        <begin position="113"/>
        <end position="125"/>
    </location>
</feature>
<feature type="compositionally biased region" description="Pro residues" evidence="1">
    <location>
        <begin position="46"/>
        <end position="58"/>
    </location>
</feature>
<protein>
    <submittedName>
        <fullName evidence="2">Uncharacterized protein</fullName>
    </submittedName>
</protein>
<dbReference type="Proteomes" id="UP001276659">
    <property type="component" value="Unassembled WGS sequence"/>
</dbReference>
<feature type="compositionally biased region" description="Basic and acidic residues" evidence="1">
    <location>
        <begin position="19"/>
        <end position="29"/>
    </location>
</feature>
<feature type="compositionally biased region" description="Polar residues" evidence="1">
    <location>
        <begin position="171"/>
        <end position="202"/>
    </location>
</feature>
<comment type="caution">
    <text evidence="2">The sequence shown here is derived from an EMBL/GenBank/DDBJ whole genome shotgun (WGS) entry which is preliminary data.</text>
</comment>